<dbReference type="Gene3D" id="3.90.650.10">
    <property type="entry name" value="PurM-like C-terminal domain"/>
    <property type="match status" value="1"/>
</dbReference>
<dbReference type="InterPro" id="IPR017668">
    <property type="entry name" value="Methan_mark_2"/>
</dbReference>
<dbReference type="PANTHER" id="PTHR30270">
    <property type="entry name" value="THIAMINE-MONOPHOSPHATE KINASE"/>
    <property type="match status" value="1"/>
</dbReference>
<evidence type="ECO:0000259" key="2">
    <source>
        <dbReference type="Pfam" id="PF02769"/>
    </source>
</evidence>
<keyword evidence="3" id="KW-0808">Transferase</keyword>
<dbReference type="GO" id="GO:0009030">
    <property type="term" value="F:thiamine-phosphate kinase activity"/>
    <property type="evidence" value="ECO:0007669"/>
    <property type="project" value="InterPro"/>
</dbReference>
<dbReference type="GO" id="GO:0009228">
    <property type="term" value="P:thiamine biosynthetic process"/>
    <property type="evidence" value="ECO:0007669"/>
    <property type="project" value="InterPro"/>
</dbReference>
<dbReference type="InterPro" id="IPR036676">
    <property type="entry name" value="PurM-like_C_sf"/>
</dbReference>
<dbReference type="PATRIC" id="fig|1705409.3.peg.1154"/>
<name>A0A150J3S5_9EURY</name>
<proteinExistence type="predicted"/>
<dbReference type="Pfam" id="PF02769">
    <property type="entry name" value="AIRS_C"/>
    <property type="match status" value="1"/>
</dbReference>
<dbReference type="InterPro" id="IPR036921">
    <property type="entry name" value="PurM-like_N_sf"/>
</dbReference>
<feature type="domain" description="PurM-like N-terminal" evidence="1">
    <location>
        <begin position="48"/>
        <end position="151"/>
    </location>
</feature>
<dbReference type="NCBIfam" id="TIGR03267">
    <property type="entry name" value="methan_mark_2"/>
    <property type="match status" value="1"/>
</dbReference>
<dbReference type="Pfam" id="PF00586">
    <property type="entry name" value="AIRS"/>
    <property type="match status" value="1"/>
</dbReference>
<dbReference type="InterPro" id="IPR011413">
    <property type="entry name" value="UCP036540_AIR"/>
</dbReference>
<dbReference type="InterPro" id="IPR010918">
    <property type="entry name" value="PurM-like_C_dom"/>
</dbReference>
<evidence type="ECO:0000313" key="4">
    <source>
        <dbReference type="Proteomes" id="UP000075398"/>
    </source>
</evidence>
<dbReference type="AlphaFoldDB" id="A0A150J3S5"/>
<dbReference type="SUPFAM" id="SSF55326">
    <property type="entry name" value="PurM N-terminal domain-like"/>
    <property type="match status" value="1"/>
</dbReference>
<dbReference type="SUPFAM" id="SSF56042">
    <property type="entry name" value="PurM C-terminal domain-like"/>
    <property type="match status" value="1"/>
</dbReference>
<dbReference type="STRING" id="1705564.APG08_00957"/>
<dbReference type="Gene3D" id="3.30.1330.10">
    <property type="entry name" value="PurM-like, N-terminal domain"/>
    <property type="match status" value="1"/>
</dbReference>
<comment type="caution">
    <text evidence="3">The sequence shown here is derived from an EMBL/GenBank/DDBJ whole genome shotgun (WGS) entry which is preliminary data.</text>
</comment>
<feature type="domain" description="PurM-like C-terminal" evidence="2">
    <location>
        <begin position="204"/>
        <end position="304"/>
    </location>
</feature>
<protein>
    <submittedName>
        <fullName evidence="3">Thiamine monophosphate kinase</fullName>
    </submittedName>
</protein>
<evidence type="ECO:0000313" key="3">
    <source>
        <dbReference type="EMBL" id="KYC51897.1"/>
    </source>
</evidence>
<dbReference type="EMBL" id="LNGC01000042">
    <property type="protein sequence ID" value="KYC51897.1"/>
    <property type="molecule type" value="Genomic_DNA"/>
</dbReference>
<keyword evidence="3" id="KW-0418">Kinase</keyword>
<gene>
    <name evidence="3" type="ORF">AMQ22_01119</name>
</gene>
<organism evidence="3 4">
    <name type="scientific">Candidatus Methanofastidiosum methylothiophilum</name>
    <dbReference type="NCBI Taxonomy" id="1705564"/>
    <lineage>
        <taxon>Archaea</taxon>
        <taxon>Methanobacteriati</taxon>
        <taxon>Methanobacteriota</taxon>
        <taxon>Stenosarchaea group</taxon>
        <taxon>Candidatus Methanofastidiosia</taxon>
        <taxon>Candidatus Methanofastidiosales</taxon>
        <taxon>Candidatus Methanofastidiosaceae</taxon>
        <taxon>Candidatus Methanofastidiosum</taxon>
    </lineage>
</organism>
<accession>A0A150J3S5</accession>
<evidence type="ECO:0000259" key="1">
    <source>
        <dbReference type="Pfam" id="PF00586"/>
    </source>
</evidence>
<dbReference type="PANTHER" id="PTHR30270:SF0">
    <property type="entry name" value="THIAMINE-MONOPHOSPHATE KINASE"/>
    <property type="match status" value="1"/>
</dbReference>
<dbReference type="InterPro" id="IPR006283">
    <property type="entry name" value="ThiL-like"/>
</dbReference>
<dbReference type="CDD" id="cd02192">
    <property type="entry name" value="PurM-like3"/>
    <property type="match status" value="1"/>
</dbReference>
<dbReference type="Proteomes" id="UP000075398">
    <property type="component" value="Unassembled WGS sequence"/>
</dbReference>
<dbReference type="InterPro" id="IPR016188">
    <property type="entry name" value="PurM-like_N"/>
</dbReference>
<sequence>MLKSMTDLNRIVQEIRNYEGVKRKNPIKHLINQFKPFSNYGNTIIDFGDDAAVLKGDCNYLLLAADGIWANLLNDLFWAGYCAVLVNVNDIYAMGGKPIAMVNIMSLKKTDNCKDLLEGIKTGCDKFKVPMVGGHLHPDTENTTVSVSIMGNASKILSSFSAKEGEDIILAMDMDGRRYNNFLNWDTTLNKSSEECLSKLGIMNEIAEKELSFAAKDISNPGILGTIGMLLETSRKGAIIDVDEIQRPEGMDFIDWLKIYPGYGFTLTSSSENTDKILSLFKKQKIDARIIGKVTNDNLMTLQDKNQKMTLFDFNKDIITGIK</sequence>
<reference evidence="3 4" key="1">
    <citation type="journal article" date="2016" name="ISME J.">
        <title>Chasing the elusive Euryarchaeota class WSA2: genomes reveal a uniquely fastidious methyl-reducing methanogen.</title>
        <authorList>
            <person name="Nobu M.K."/>
            <person name="Narihiro T."/>
            <person name="Kuroda K."/>
            <person name="Mei R."/>
            <person name="Liu W.T."/>
        </authorList>
    </citation>
    <scope>NUCLEOTIDE SEQUENCE [LARGE SCALE GENOMIC DNA]</scope>
    <source>
        <strain evidence="3">U1lsi0528_Bin055</strain>
    </source>
</reference>
<dbReference type="PIRSF" id="PIRSF036540">
    <property type="entry name" value="UCP036540_AIR"/>
    <property type="match status" value="1"/>
</dbReference>